<dbReference type="Proteomes" id="UP000016662">
    <property type="component" value="Unassembled WGS sequence"/>
</dbReference>
<protein>
    <submittedName>
        <fullName evidence="1">Uncharacterized protein</fullName>
    </submittedName>
</protein>
<evidence type="ECO:0000313" key="1">
    <source>
        <dbReference type="EMBL" id="ERJ96600.1"/>
    </source>
</evidence>
<dbReference type="HOGENOM" id="CLU_2791419_0_0_9"/>
<name>U2KWZ7_9FIRM</name>
<sequence>MNRYQQSAFSKQFRNCEMFWEGRLLFFCHFPYYAGLTQTVRFSEKLILNLQCRTRFREMFYESFTQCR</sequence>
<proteinExistence type="predicted"/>
<comment type="caution">
    <text evidence="1">The sequence shown here is derived from an EMBL/GenBank/DDBJ whole genome shotgun (WGS) entry which is preliminary data.</text>
</comment>
<gene>
    <name evidence="1" type="ORF">RUMCAL_01039</name>
</gene>
<reference evidence="1 2" key="1">
    <citation type="submission" date="2013-07" db="EMBL/GenBank/DDBJ databases">
        <authorList>
            <person name="Weinstock G."/>
            <person name="Sodergren E."/>
            <person name="Wylie T."/>
            <person name="Fulton L."/>
            <person name="Fulton R."/>
            <person name="Fronick C."/>
            <person name="O'Laughlin M."/>
            <person name="Godfrey J."/>
            <person name="Miner T."/>
            <person name="Herter B."/>
            <person name="Appelbaum E."/>
            <person name="Cordes M."/>
            <person name="Lek S."/>
            <person name="Wollam A."/>
            <person name="Pepin K.H."/>
            <person name="Palsikar V.B."/>
            <person name="Mitreva M."/>
            <person name="Wilson R.K."/>
        </authorList>
    </citation>
    <scope>NUCLEOTIDE SEQUENCE [LARGE SCALE GENOMIC DNA]</scope>
    <source>
        <strain evidence="1 2">ATCC 27760</strain>
    </source>
</reference>
<organism evidence="1 2">
    <name type="scientific">Ruminococcus callidus ATCC 27760</name>
    <dbReference type="NCBI Taxonomy" id="411473"/>
    <lineage>
        <taxon>Bacteria</taxon>
        <taxon>Bacillati</taxon>
        <taxon>Bacillota</taxon>
        <taxon>Clostridia</taxon>
        <taxon>Eubacteriales</taxon>
        <taxon>Oscillospiraceae</taxon>
        <taxon>Ruminococcus</taxon>
    </lineage>
</organism>
<dbReference type="AlphaFoldDB" id="U2KWZ7"/>
<dbReference type="EMBL" id="AWVF01000115">
    <property type="protein sequence ID" value="ERJ96600.1"/>
    <property type="molecule type" value="Genomic_DNA"/>
</dbReference>
<accession>U2KWZ7</accession>
<evidence type="ECO:0000313" key="2">
    <source>
        <dbReference type="Proteomes" id="UP000016662"/>
    </source>
</evidence>
<keyword evidence="2" id="KW-1185">Reference proteome</keyword>